<evidence type="ECO:0000313" key="6">
    <source>
        <dbReference type="EMBL" id="OWZ15446.1"/>
    </source>
</evidence>
<evidence type="ECO:0000256" key="3">
    <source>
        <dbReference type="ARBA" id="ARBA00022525"/>
    </source>
</evidence>
<comment type="domain">
    <text evidence="5">The RxLR-dEER motif acts to carry the protein into the host cell cytoplasm through binding to cell surface phosphatidylinositol-3-phosphate.</text>
</comment>
<dbReference type="Pfam" id="PF16810">
    <property type="entry name" value="RXLR"/>
    <property type="match status" value="1"/>
</dbReference>
<proteinExistence type="inferred from homology"/>
<keyword evidence="3 5" id="KW-0964">Secreted</keyword>
<comment type="similarity">
    <text evidence="2 5">Belongs to the RxLR effector family.</text>
</comment>
<evidence type="ECO:0000256" key="5">
    <source>
        <dbReference type="RuleBase" id="RU367124"/>
    </source>
</evidence>
<sequence length="128" mass="14534">MRLSSALLIAATATLLTSGTIAAADFVRHLDSDVARYSGGKRFLRYHNEELRDGEIEDEDRTIFDPARLTALTREAEGLSASDLKGTGVKRFFKTLAQKYNPVNVPIPNDYPKLRTLFHTWYYNHYIP</sequence>
<dbReference type="AlphaFoldDB" id="A0A225WCI1"/>
<gene>
    <name evidence="6" type="ORF">PHMEG_00010908</name>
</gene>
<protein>
    <recommendedName>
        <fullName evidence="5">RxLR effector protein</fullName>
    </recommendedName>
</protein>
<comment type="function">
    <text evidence="5">Effector that suppresses plant defense responses during pathogen infection.</text>
</comment>
<dbReference type="Proteomes" id="UP000198211">
    <property type="component" value="Unassembled WGS sequence"/>
</dbReference>
<comment type="caution">
    <text evidence="6">The sequence shown here is derived from an EMBL/GenBank/DDBJ whole genome shotgun (WGS) entry which is preliminary data.</text>
</comment>
<comment type="subcellular location">
    <subcellularLocation>
        <location evidence="1 5">Secreted</location>
    </subcellularLocation>
</comment>
<name>A0A225WCI1_9STRA</name>
<reference evidence="7" key="1">
    <citation type="submission" date="2017-03" db="EMBL/GenBank/DDBJ databases">
        <title>Phytopthora megakarya and P. palmivora, two closely related causual agents of cacao black pod achieved similar genome size and gene model numbers by different mechanisms.</title>
        <authorList>
            <person name="Ali S."/>
            <person name="Shao J."/>
            <person name="Larry D.J."/>
            <person name="Kronmiller B."/>
            <person name="Shen D."/>
            <person name="Strem M.D."/>
            <person name="Melnick R.L."/>
            <person name="Guiltinan M.J."/>
            <person name="Tyler B.M."/>
            <person name="Meinhardt L.W."/>
            <person name="Bailey B.A."/>
        </authorList>
    </citation>
    <scope>NUCLEOTIDE SEQUENCE [LARGE SCALE GENOMIC DNA]</scope>
    <source>
        <strain evidence="7">zdho120</strain>
    </source>
</reference>
<keyword evidence="4 5" id="KW-0732">Signal</keyword>
<dbReference type="OrthoDB" id="126025at2759"/>
<evidence type="ECO:0000256" key="1">
    <source>
        <dbReference type="ARBA" id="ARBA00004613"/>
    </source>
</evidence>
<evidence type="ECO:0000313" key="7">
    <source>
        <dbReference type="Proteomes" id="UP000198211"/>
    </source>
</evidence>
<evidence type="ECO:0000256" key="2">
    <source>
        <dbReference type="ARBA" id="ARBA00010400"/>
    </source>
</evidence>
<feature type="signal peptide" evidence="5">
    <location>
        <begin position="1"/>
        <end position="23"/>
    </location>
</feature>
<organism evidence="6 7">
    <name type="scientific">Phytophthora megakarya</name>
    <dbReference type="NCBI Taxonomy" id="4795"/>
    <lineage>
        <taxon>Eukaryota</taxon>
        <taxon>Sar</taxon>
        <taxon>Stramenopiles</taxon>
        <taxon>Oomycota</taxon>
        <taxon>Peronosporomycetes</taxon>
        <taxon>Peronosporales</taxon>
        <taxon>Peronosporaceae</taxon>
        <taxon>Phytophthora</taxon>
    </lineage>
</organism>
<feature type="chain" id="PRO_5044949424" description="RxLR effector protein" evidence="5">
    <location>
        <begin position="24"/>
        <end position="128"/>
    </location>
</feature>
<evidence type="ECO:0000256" key="4">
    <source>
        <dbReference type="ARBA" id="ARBA00022729"/>
    </source>
</evidence>
<dbReference type="EMBL" id="NBNE01001121">
    <property type="protein sequence ID" value="OWZ15446.1"/>
    <property type="molecule type" value="Genomic_DNA"/>
</dbReference>
<dbReference type="InterPro" id="IPR031825">
    <property type="entry name" value="RXLR"/>
</dbReference>
<accession>A0A225WCI1</accession>
<keyword evidence="7" id="KW-1185">Reference proteome</keyword>